<keyword evidence="9" id="KW-1185">Reference proteome</keyword>
<evidence type="ECO:0000256" key="6">
    <source>
        <dbReference type="ARBA" id="ARBA00023136"/>
    </source>
</evidence>
<organism evidence="8 9">
    <name type="scientific">Thalassobacillus cyri</name>
    <dbReference type="NCBI Taxonomy" id="571932"/>
    <lineage>
        <taxon>Bacteria</taxon>
        <taxon>Bacillati</taxon>
        <taxon>Bacillota</taxon>
        <taxon>Bacilli</taxon>
        <taxon>Bacillales</taxon>
        <taxon>Bacillaceae</taxon>
        <taxon>Thalassobacillus</taxon>
    </lineage>
</organism>
<dbReference type="AlphaFoldDB" id="A0A1H4H726"/>
<dbReference type="Proteomes" id="UP000198584">
    <property type="component" value="Unassembled WGS sequence"/>
</dbReference>
<dbReference type="GO" id="GO:0005886">
    <property type="term" value="C:plasma membrane"/>
    <property type="evidence" value="ECO:0007669"/>
    <property type="project" value="UniProtKB-ARBA"/>
</dbReference>
<feature type="transmembrane region" description="Helical" evidence="7">
    <location>
        <begin position="187"/>
        <end position="206"/>
    </location>
</feature>
<dbReference type="STRING" id="571932.SAMN05421743_12361"/>
<dbReference type="InterPro" id="IPR006042">
    <property type="entry name" value="Xan_ur_permease"/>
</dbReference>
<proteinExistence type="inferred from homology"/>
<keyword evidence="3" id="KW-0813">Transport</keyword>
<feature type="transmembrane region" description="Helical" evidence="7">
    <location>
        <begin position="93"/>
        <end position="114"/>
    </location>
</feature>
<dbReference type="InterPro" id="IPR006043">
    <property type="entry name" value="NCS2"/>
</dbReference>
<feature type="transmembrane region" description="Helical" evidence="7">
    <location>
        <begin position="417"/>
        <end position="436"/>
    </location>
</feature>
<dbReference type="GO" id="GO:0015205">
    <property type="term" value="F:nucleobase transmembrane transporter activity"/>
    <property type="evidence" value="ECO:0007669"/>
    <property type="project" value="UniProtKB-ARBA"/>
</dbReference>
<keyword evidence="5 7" id="KW-1133">Transmembrane helix</keyword>
<sequence length="463" mass="48184">MKSNNAALDVREVPALHKWLTLSLQHLFAMFGATILVPFLTGLSPSVALVSSGTGTLAYLLITRGRIPAYLGSSFAFIAPVIAASSASGVPGAMVGSFLAGIVYGLVALLITMFGTNWLINLLPPVVVGPVIIVIGLGLATTAIDMSMYVPGIDEQVYSSKHFSVALVTLAITIIASVFFKGFFSLLPILVGIVGGYVFGLFRGIVDTSEIKVEWEAITSADSLGGVLGAIFQKPDFIVPFVDYSPLDVLSVEIVFIMVPIALVTIAEHIGDQMVLSKVVGRNFIKEPGLNRSILGDGTATVIASFLGGPPNTTYGENIGVLAITRVFSVFVIGGAAVLAVLFGFIGMSTAVIGSIPSAVMGGVSILLFGIIASSGLRMLIDNQVDLGEKRNLIISSVILVIGIGGAFIQVTDNVQIAGMALSALIGVVLNVILPGKEKAHGNGKMFKDTTVNNKKSNDDSAA</sequence>
<reference evidence="8 9" key="1">
    <citation type="submission" date="2016-10" db="EMBL/GenBank/DDBJ databases">
        <authorList>
            <person name="de Groot N.N."/>
        </authorList>
    </citation>
    <scope>NUCLEOTIDE SEQUENCE [LARGE SCALE GENOMIC DNA]</scope>
    <source>
        <strain evidence="8 9">CCM7597</strain>
    </source>
</reference>
<evidence type="ECO:0000256" key="7">
    <source>
        <dbReference type="SAM" id="Phobius"/>
    </source>
</evidence>
<evidence type="ECO:0000313" key="9">
    <source>
        <dbReference type="Proteomes" id="UP000198584"/>
    </source>
</evidence>
<comment type="subcellular location">
    <subcellularLocation>
        <location evidence="1">Membrane</location>
        <topology evidence="1">Multi-pass membrane protein</topology>
    </subcellularLocation>
</comment>
<evidence type="ECO:0000256" key="1">
    <source>
        <dbReference type="ARBA" id="ARBA00004141"/>
    </source>
</evidence>
<evidence type="ECO:0000256" key="5">
    <source>
        <dbReference type="ARBA" id="ARBA00022989"/>
    </source>
</evidence>
<dbReference type="PROSITE" id="PS01116">
    <property type="entry name" value="XANTH_URACIL_PERMASE"/>
    <property type="match status" value="1"/>
</dbReference>
<feature type="transmembrane region" description="Helical" evidence="7">
    <location>
        <begin position="20"/>
        <end position="40"/>
    </location>
</feature>
<dbReference type="EMBL" id="FNQR01000023">
    <property type="protein sequence ID" value="SEB17516.1"/>
    <property type="molecule type" value="Genomic_DNA"/>
</dbReference>
<protein>
    <submittedName>
        <fullName evidence="8">Uracil permease</fullName>
    </submittedName>
</protein>
<keyword evidence="4 7" id="KW-0812">Transmembrane</keyword>
<name>A0A1H4H726_9BACI</name>
<evidence type="ECO:0000256" key="3">
    <source>
        <dbReference type="ARBA" id="ARBA00022448"/>
    </source>
</evidence>
<keyword evidence="6 7" id="KW-0472">Membrane</keyword>
<evidence type="ECO:0000313" key="8">
    <source>
        <dbReference type="EMBL" id="SEB17516.1"/>
    </source>
</evidence>
<dbReference type="PANTHER" id="PTHR11119">
    <property type="entry name" value="XANTHINE-URACIL / VITAMIN C PERMEASE FAMILY MEMBER"/>
    <property type="match status" value="1"/>
</dbReference>
<dbReference type="Pfam" id="PF00860">
    <property type="entry name" value="Xan_ur_permease"/>
    <property type="match status" value="1"/>
</dbReference>
<dbReference type="NCBIfam" id="TIGR00801">
    <property type="entry name" value="ncs2"/>
    <property type="match status" value="1"/>
</dbReference>
<dbReference type="RefSeq" id="WP_093046654.1">
    <property type="nucleotide sequence ID" value="NZ_FNQR01000023.1"/>
</dbReference>
<feature type="transmembrane region" description="Helical" evidence="7">
    <location>
        <begin position="327"/>
        <end position="353"/>
    </location>
</feature>
<feature type="transmembrane region" description="Helical" evidence="7">
    <location>
        <begin position="69"/>
        <end position="87"/>
    </location>
</feature>
<comment type="similarity">
    <text evidence="2">Belongs to the nucleobase:cation symporter-2 (NCS2) (TC 2.A.40) family.</text>
</comment>
<evidence type="ECO:0000256" key="2">
    <source>
        <dbReference type="ARBA" id="ARBA00008821"/>
    </source>
</evidence>
<feature type="transmembrane region" description="Helical" evidence="7">
    <location>
        <begin position="249"/>
        <end position="267"/>
    </location>
</feature>
<feature type="transmembrane region" description="Helical" evidence="7">
    <location>
        <begin position="162"/>
        <end position="180"/>
    </location>
</feature>
<evidence type="ECO:0000256" key="4">
    <source>
        <dbReference type="ARBA" id="ARBA00022692"/>
    </source>
</evidence>
<feature type="transmembrane region" description="Helical" evidence="7">
    <location>
        <begin position="126"/>
        <end position="150"/>
    </location>
</feature>
<feature type="transmembrane region" description="Helical" evidence="7">
    <location>
        <begin position="393"/>
        <end position="411"/>
    </location>
</feature>
<accession>A0A1H4H726</accession>
<feature type="transmembrane region" description="Helical" evidence="7">
    <location>
        <begin position="359"/>
        <end position="381"/>
    </location>
</feature>
<gene>
    <name evidence="8" type="ORF">SAMN05421743_12361</name>
</gene>
<dbReference type="OrthoDB" id="9779092at2"/>